<evidence type="ECO:0000313" key="4">
    <source>
        <dbReference type="Ensembl" id="ENSACIP00000029940.1"/>
    </source>
</evidence>
<accession>A0A3Q0SYL1</accession>
<dbReference type="SMART" id="SM00892">
    <property type="entry name" value="Endonuclease_NS"/>
    <property type="match status" value="1"/>
</dbReference>
<dbReference type="Pfam" id="PF01223">
    <property type="entry name" value="Endonuclease_NS"/>
    <property type="match status" value="1"/>
</dbReference>
<dbReference type="Ensembl" id="ENSACIT00000030725.1">
    <property type="protein sequence ID" value="ENSACIP00000029940.1"/>
    <property type="gene ID" value="ENSACIG00000023171.1"/>
</dbReference>
<dbReference type="InterPro" id="IPR020821">
    <property type="entry name" value="ENPP1-3/EXOG-like_nuc-like"/>
</dbReference>
<dbReference type="SMART" id="SM00477">
    <property type="entry name" value="NUC"/>
    <property type="match status" value="1"/>
</dbReference>
<dbReference type="GO" id="GO:0046872">
    <property type="term" value="F:metal ion binding"/>
    <property type="evidence" value="ECO:0007669"/>
    <property type="project" value="InterPro"/>
</dbReference>
<dbReference type="GO" id="GO:0016787">
    <property type="term" value="F:hydrolase activity"/>
    <property type="evidence" value="ECO:0007669"/>
    <property type="project" value="InterPro"/>
</dbReference>
<sequence length="249" mass="28079">MQHLLPPLALLLLSIIPTETKVVTSMAECNEFFLQQTPPNIPGILERGNLLDQNRYKPICQTLGDISRFMTLYDIRNKIPVFSAAKYRGGGGKRPKIWLTEPQAGNTDYNNKQGFDRGHLFPSSYKSDKSDKISTFTLTNIVPQKATFNQGSWKKMESCVKCILDNYCINNNIIEGFVVTGAQPSNGNILNNKINIPSMLWSAFCCKSQNKLLAGAYWGENRDNEKSLLCNVLQNVKWKGIIQFFSPTF</sequence>
<feature type="domain" description="ENPP1-3/EXOG-like endonuclease/phosphodiesterase" evidence="2">
    <location>
        <begin position="66"/>
        <end position="239"/>
    </location>
</feature>
<dbReference type="AlphaFoldDB" id="A0A3Q0SYL1"/>
<feature type="signal peptide" evidence="1">
    <location>
        <begin position="1"/>
        <end position="20"/>
    </location>
</feature>
<organism evidence="4 5">
    <name type="scientific">Amphilophus citrinellus</name>
    <name type="common">Midas cichlid</name>
    <name type="synonym">Cichlasoma citrinellum</name>
    <dbReference type="NCBI Taxonomy" id="61819"/>
    <lineage>
        <taxon>Eukaryota</taxon>
        <taxon>Metazoa</taxon>
        <taxon>Chordata</taxon>
        <taxon>Craniata</taxon>
        <taxon>Vertebrata</taxon>
        <taxon>Euteleostomi</taxon>
        <taxon>Actinopterygii</taxon>
        <taxon>Neopterygii</taxon>
        <taxon>Teleostei</taxon>
        <taxon>Neoteleostei</taxon>
        <taxon>Acanthomorphata</taxon>
        <taxon>Ovalentaria</taxon>
        <taxon>Cichlomorphae</taxon>
        <taxon>Cichliformes</taxon>
        <taxon>Cichlidae</taxon>
        <taxon>New World cichlids</taxon>
        <taxon>Cichlasomatinae</taxon>
        <taxon>Heroini</taxon>
        <taxon>Amphilophus</taxon>
    </lineage>
</organism>
<dbReference type="GO" id="GO:0003676">
    <property type="term" value="F:nucleic acid binding"/>
    <property type="evidence" value="ECO:0007669"/>
    <property type="project" value="InterPro"/>
</dbReference>
<dbReference type="InterPro" id="IPR001604">
    <property type="entry name" value="Endo_G_ENPP1-like_dom"/>
</dbReference>
<keyword evidence="5" id="KW-1185">Reference proteome</keyword>
<dbReference type="InterPro" id="IPR039015">
    <property type="entry name" value="ENDOD1"/>
</dbReference>
<keyword evidence="1" id="KW-0732">Signal</keyword>
<dbReference type="GeneTree" id="ENSGT01030000234592"/>
<evidence type="ECO:0000259" key="2">
    <source>
        <dbReference type="SMART" id="SM00477"/>
    </source>
</evidence>
<dbReference type="InterPro" id="IPR044929">
    <property type="entry name" value="DNA/RNA_non-sp_Endonuclease_sf"/>
</dbReference>
<dbReference type="OMA" id="IGNFNQG"/>
<dbReference type="SUPFAM" id="SSF54060">
    <property type="entry name" value="His-Me finger endonucleases"/>
    <property type="match status" value="1"/>
</dbReference>
<dbReference type="InterPro" id="IPR044925">
    <property type="entry name" value="His-Me_finger_sf"/>
</dbReference>
<proteinExistence type="predicted"/>
<evidence type="ECO:0000259" key="3">
    <source>
        <dbReference type="SMART" id="SM00892"/>
    </source>
</evidence>
<dbReference type="Gene3D" id="3.40.570.10">
    <property type="entry name" value="Extracellular Endonuclease, subunit A"/>
    <property type="match status" value="1"/>
</dbReference>
<dbReference type="STRING" id="61819.ENSACIP00000029940"/>
<dbReference type="Proteomes" id="UP000261340">
    <property type="component" value="Unplaced"/>
</dbReference>
<reference evidence="4" key="1">
    <citation type="submission" date="2025-08" db="UniProtKB">
        <authorList>
            <consortium name="Ensembl"/>
        </authorList>
    </citation>
    <scope>IDENTIFICATION</scope>
</reference>
<evidence type="ECO:0000256" key="1">
    <source>
        <dbReference type="SAM" id="SignalP"/>
    </source>
</evidence>
<dbReference type="PANTHER" id="PTHR21472:SF15">
    <property type="entry name" value="ENDONUCLEASE DOMAIN-CONTAINING 1 PROTEIN-RELATED"/>
    <property type="match status" value="1"/>
</dbReference>
<evidence type="ECO:0000313" key="5">
    <source>
        <dbReference type="Proteomes" id="UP000261340"/>
    </source>
</evidence>
<dbReference type="PANTHER" id="PTHR21472">
    <property type="entry name" value="ENDONUCLEASE DOMAIN-CONTAINING 1 PROTEIN ENDOD1"/>
    <property type="match status" value="1"/>
</dbReference>
<feature type="domain" description="DNA/RNA non-specific endonuclease/pyrophosphatase/phosphodiesterase" evidence="3">
    <location>
        <begin position="65"/>
        <end position="249"/>
    </location>
</feature>
<name>A0A3Q0SYL1_AMPCI</name>
<protein>
    <submittedName>
        <fullName evidence="4">Uncharacterized protein</fullName>
    </submittedName>
</protein>
<feature type="chain" id="PRO_5018588387" evidence="1">
    <location>
        <begin position="21"/>
        <end position="249"/>
    </location>
</feature>
<reference evidence="4" key="2">
    <citation type="submission" date="2025-09" db="UniProtKB">
        <authorList>
            <consortium name="Ensembl"/>
        </authorList>
    </citation>
    <scope>IDENTIFICATION</scope>
</reference>